<dbReference type="Proteomes" id="UP000037643">
    <property type="component" value="Chromosome"/>
</dbReference>
<comment type="similarity">
    <text evidence="1">Belongs to the LysR transcriptional regulatory family.</text>
</comment>
<keyword evidence="7" id="KW-1185">Reference proteome</keyword>
<dbReference type="InterPro" id="IPR000847">
    <property type="entry name" value="LysR_HTH_N"/>
</dbReference>
<dbReference type="Pfam" id="PF03466">
    <property type="entry name" value="LysR_substrate"/>
    <property type="match status" value="1"/>
</dbReference>
<organism evidence="6 7">
    <name type="scientific">Pelagerythrobacter marensis</name>
    <dbReference type="NCBI Taxonomy" id="543877"/>
    <lineage>
        <taxon>Bacteria</taxon>
        <taxon>Pseudomonadati</taxon>
        <taxon>Pseudomonadota</taxon>
        <taxon>Alphaproteobacteria</taxon>
        <taxon>Sphingomonadales</taxon>
        <taxon>Erythrobacteraceae</taxon>
        <taxon>Pelagerythrobacter</taxon>
    </lineage>
</organism>
<protein>
    <submittedName>
        <fullName evidence="6">LysR-family transcriptional regulator</fullName>
    </submittedName>
</protein>
<keyword evidence="2" id="KW-0805">Transcription regulation</keyword>
<dbReference type="PROSITE" id="PS50931">
    <property type="entry name" value="HTH_LYSR"/>
    <property type="match status" value="1"/>
</dbReference>
<dbReference type="GO" id="GO:0003700">
    <property type="term" value="F:DNA-binding transcription factor activity"/>
    <property type="evidence" value="ECO:0007669"/>
    <property type="project" value="InterPro"/>
</dbReference>
<keyword evidence="3" id="KW-0238">DNA-binding</keyword>
<dbReference type="PATRIC" id="fig|543877.4.peg.946"/>
<dbReference type="Pfam" id="PF00126">
    <property type="entry name" value="HTH_1"/>
    <property type="match status" value="1"/>
</dbReference>
<dbReference type="OrthoDB" id="7158941at2"/>
<dbReference type="SUPFAM" id="SSF46785">
    <property type="entry name" value="Winged helix' DNA-binding domain"/>
    <property type="match status" value="1"/>
</dbReference>
<dbReference type="InterPro" id="IPR036388">
    <property type="entry name" value="WH-like_DNA-bd_sf"/>
</dbReference>
<dbReference type="SUPFAM" id="SSF53850">
    <property type="entry name" value="Periplasmic binding protein-like II"/>
    <property type="match status" value="1"/>
</dbReference>
<dbReference type="EMBL" id="CP011805">
    <property type="protein sequence ID" value="AKM07013.1"/>
    <property type="molecule type" value="Genomic_DNA"/>
</dbReference>
<evidence type="ECO:0000256" key="3">
    <source>
        <dbReference type="ARBA" id="ARBA00023125"/>
    </source>
</evidence>
<name>A0A0G3X9E5_9SPHN</name>
<evidence type="ECO:0000256" key="4">
    <source>
        <dbReference type="ARBA" id="ARBA00023163"/>
    </source>
</evidence>
<reference evidence="6 7" key="1">
    <citation type="submission" date="2015-06" db="EMBL/GenBank/DDBJ databases">
        <authorList>
            <person name="Kim K.M."/>
        </authorList>
    </citation>
    <scope>NUCLEOTIDE SEQUENCE [LARGE SCALE GENOMIC DNA]</scope>
    <source>
        <strain evidence="6 7">KCTC 22370</strain>
    </source>
</reference>
<evidence type="ECO:0000313" key="6">
    <source>
        <dbReference type="EMBL" id="AKM07013.1"/>
    </source>
</evidence>
<proteinExistence type="inferred from homology"/>
<dbReference type="RefSeq" id="WP_047806096.1">
    <property type="nucleotide sequence ID" value="NZ_CP011805.1"/>
</dbReference>
<dbReference type="STRING" id="543877.AM2010_936"/>
<dbReference type="KEGG" id="amx:AM2010_936"/>
<evidence type="ECO:0000259" key="5">
    <source>
        <dbReference type="PROSITE" id="PS50931"/>
    </source>
</evidence>
<evidence type="ECO:0000256" key="1">
    <source>
        <dbReference type="ARBA" id="ARBA00009437"/>
    </source>
</evidence>
<dbReference type="InterPro" id="IPR005119">
    <property type="entry name" value="LysR_subst-bd"/>
</dbReference>
<keyword evidence="4" id="KW-0804">Transcription</keyword>
<evidence type="ECO:0000256" key="2">
    <source>
        <dbReference type="ARBA" id="ARBA00023015"/>
    </source>
</evidence>
<feature type="domain" description="HTH lysR-type" evidence="5">
    <location>
        <begin position="1"/>
        <end position="58"/>
    </location>
</feature>
<gene>
    <name evidence="6" type="ORF">AM2010_936</name>
</gene>
<dbReference type="InterPro" id="IPR036390">
    <property type="entry name" value="WH_DNA-bd_sf"/>
</dbReference>
<accession>A0A0G3X9E5</accession>
<dbReference type="GO" id="GO:0032993">
    <property type="term" value="C:protein-DNA complex"/>
    <property type="evidence" value="ECO:0007669"/>
    <property type="project" value="TreeGrafter"/>
</dbReference>
<dbReference type="PANTHER" id="PTHR30346:SF0">
    <property type="entry name" value="HCA OPERON TRANSCRIPTIONAL ACTIVATOR HCAR"/>
    <property type="match status" value="1"/>
</dbReference>
<sequence>MELRQLRYFIAVAEEKNFGLAARRLNVSQPPITRQIQKLEEELGVLLLRRTSKGTDLTEAGHAFLEDARAVLAHMERGAERSRAAQRGELGKIEIGYFGSVSYRVVPHVLEIFKRANPEVELSLRRLSKTDQISALKQGQLHVGFGRYYPVEPDLAVEEVIREGVALCMPHRLGTDIDESNWRSVFANLPLILFPAAGRPNFADETLALLKRERANTPETIVAEDGRAALMQVAIGAGACVVPNSMVELNWYGVRFFRPQALEAECPVSIIYRKSDTSPLLRRFVRAMREFKLHPDIVGREP</sequence>
<dbReference type="AlphaFoldDB" id="A0A0G3X9E5"/>
<dbReference type="PANTHER" id="PTHR30346">
    <property type="entry name" value="TRANSCRIPTIONAL DUAL REGULATOR HCAR-RELATED"/>
    <property type="match status" value="1"/>
</dbReference>
<dbReference type="Gene3D" id="1.10.10.10">
    <property type="entry name" value="Winged helix-like DNA-binding domain superfamily/Winged helix DNA-binding domain"/>
    <property type="match status" value="1"/>
</dbReference>
<dbReference type="PRINTS" id="PR00039">
    <property type="entry name" value="HTHLYSR"/>
</dbReference>
<dbReference type="GO" id="GO:0003677">
    <property type="term" value="F:DNA binding"/>
    <property type="evidence" value="ECO:0007669"/>
    <property type="project" value="UniProtKB-KW"/>
</dbReference>
<dbReference type="FunFam" id="1.10.10.10:FF:000001">
    <property type="entry name" value="LysR family transcriptional regulator"/>
    <property type="match status" value="1"/>
</dbReference>
<dbReference type="Gene3D" id="3.40.190.10">
    <property type="entry name" value="Periplasmic binding protein-like II"/>
    <property type="match status" value="2"/>
</dbReference>
<evidence type="ECO:0000313" key="7">
    <source>
        <dbReference type="Proteomes" id="UP000037643"/>
    </source>
</evidence>